<evidence type="ECO:0008006" key="5">
    <source>
        <dbReference type="Google" id="ProtNLM"/>
    </source>
</evidence>
<dbReference type="PROSITE" id="PS51257">
    <property type="entry name" value="PROKAR_LIPOPROTEIN"/>
    <property type="match status" value="1"/>
</dbReference>
<protein>
    <recommendedName>
        <fullName evidence="5">Energy transducer TonB</fullName>
    </recommendedName>
</protein>
<evidence type="ECO:0000256" key="1">
    <source>
        <dbReference type="SAM" id="MobiDB-lite"/>
    </source>
</evidence>
<dbReference type="KEGG" id="rhg:EXZ61_06270"/>
<sequence length="169" mass="18452">MPQWRAALASALLVLASGCATRPEPPAPPPAPVAPTPEPPPAEPVKPSRPSVPSGPPSTANSILQFRSEVANHLYQNYQGRIYKGKMPPLLYAVGVTQVDIDARGNVSNVRWMRAPSHAPEVMAEIEQMVRKSAPFPAPVRLGNVTYTETWLWHKSGQFQLHTLSEGQY</sequence>
<feature type="signal peptide" evidence="2">
    <location>
        <begin position="1"/>
        <end position="22"/>
    </location>
</feature>
<proteinExistence type="predicted"/>
<accession>A0A515EVL9</accession>
<dbReference type="Gene3D" id="3.30.1150.10">
    <property type="match status" value="1"/>
</dbReference>
<reference evidence="4" key="1">
    <citation type="submission" date="2019-02" db="EMBL/GenBank/DDBJ databases">
        <title>Complete genome sequence of Rhodoferax sp. Gr-4.</title>
        <authorList>
            <person name="Jin L."/>
        </authorList>
    </citation>
    <scope>NUCLEOTIDE SEQUENCE [LARGE SCALE GENOMIC DNA]</scope>
    <source>
        <strain evidence="4">Gr-4</strain>
    </source>
</reference>
<evidence type="ECO:0000256" key="2">
    <source>
        <dbReference type="SAM" id="SignalP"/>
    </source>
</evidence>
<feature type="chain" id="PRO_5021996443" description="Energy transducer TonB" evidence="2">
    <location>
        <begin position="23"/>
        <end position="169"/>
    </location>
</feature>
<organism evidence="3 4">
    <name type="scientific">Rhodoferax aquaticus</name>
    <dbReference type="NCBI Taxonomy" id="2527691"/>
    <lineage>
        <taxon>Bacteria</taxon>
        <taxon>Pseudomonadati</taxon>
        <taxon>Pseudomonadota</taxon>
        <taxon>Betaproteobacteria</taxon>
        <taxon>Burkholderiales</taxon>
        <taxon>Comamonadaceae</taxon>
        <taxon>Rhodoferax</taxon>
    </lineage>
</organism>
<gene>
    <name evidence="3" type="ORF">EXZ61_06270</name>
</gene>
<keyword evidence="2" id="KW-0732">Signal</keyword>
<evidence type="ECO:0000313" key="3">
    <source>
        <dbReference type="EMBL" id="QDL56696.1"/>
    </source>
</evidence>
<feature type="region of interest" description="Disordered" evidence="1">
    <location>
        <begin position="19"/>
        <end position="61"/>
    </location>
</feature>
<dbReference type="EMBL" id="CP036282">
    <property type="protein sequence ID" value="QDL56696.1"/>
    <property type="molecule type" value="Genomic_DNA"/>
</dbReference>
<dbReference type="Proteomes" id="UP000317365">
    <property type="component" value="Chromosome"/>
</dbReference>
<reference evidence="4" key="2">
    <citation type="journal article" date="2020" name="Int. J. Syst. Evol. Microbiol.">
        <title>Genomic insights into a novel species Rhodoferax aquaticus sp. nov., isolated from freshwater.</title>
        <authorList>
            <person name="Li T."/>
            <person name="Zhuo Y."/>
            <person name="Jin C.Z."/>
            <person name="Wu X."/>
            <person name="Ko S.R."/>
            <person name="Jin F.J."/>
            <person name="Ahn C.Y."/>
            <person name="Oh H.M."/>
            <person name="Lee H.G."/>
            <person name="Jin L."/>
        </authorList>
    </citation>
    <scope>NUCLEOTIDE SEQUENCE [LARGE SCALE GENOMIC DNA]</scope>
    <source>
        <strain evidence="4">Gr-4</strain>
    </source>
</reference>
<name>A0A515EVL9_9BURK</name>
<feature type="compositionally biased region" description="Pro residues" evidence="1">
    <location>
        <begin position="23"/>
        <end position="44"/>
    </location>
</feature>
<keyword evidence="4" id="KW-1185">Reference proteome</keyword>
<evidence type="ECO:0000313" key="4">
    <source>
        <dbReference type="Proteomes" id="UP000317365"/>
    </source>
</evidence>
<dbReference type="AlphaFoldDB" id="A0A515EVL9"/>